<evidence type="ECO:0000313" key="2">
    <source>
        <dbReference type="Proteomes" id="UP000070444"/>
    </source>
</evidence>
<dbReference type="InterPro" id="IPR043504">
    <property type="entry name" value="Peptidase_S1_PA_chymotrypsin"/>
</dbReference>
<dbReference type="Proteomes" id="UP000070444">
    <property type="component" value="Unassembled WGS sequence"/>
</dbReference>
<keyword evidence="2" id="KW-1185">Reference proteome</keyword>
<organism evidence="1 2">
    <name type="scientific">Conidiobolus coronatus (strain ATCC 28846 / CBS 209.66 / NRRL 28638)</name>
    <name type="common">Delacroixia coronata</name>
    <dbReference type="NCBI Taxonomy" id="796925"/>
    <lineage>
        <taxon>Eukaryota</taxon>
        <taxon>Fungi</taxon>
        <taxon>Fungi incertae sedis</taxon>
        <taxon>Zoopagomycota</taxon>
        <taxon>Entomophthoromycotina</taxon>
        <taxon>Entomophthoromycetes</taxon>
        <taxon>Entomophthorales</taxon>
        <taxon>Ancylistaceae</taxon>
        <taxon>Conidiobolus</taxon>
    </lineage>
</organism>
<reference evidence="1 2" key="1">
    <citation type="journal article" date="2015" name="Genome Biol. Evol.">
        <title>Phylogenomic analyses indicate that early fungi evolved digesting cell walls of algal ancestors of land plants.</title>
        <authorList>
            <person name="Chang Y."/>
            <person name="Wang S."/>
            <person name="Sekimoto S."/>
            <person name="Aerts A.L."/>
            <person name="Choi C."/>
            <person name="Clum A."/>
            <person name="LaButti K.M."/>
            <person name="Lindquist E.A."/>
            <person name="Yee Ngan C."/>
            <person name="Ohm R.A."/>
            <person name="Salamov A.A."/>
            <person name="Grigoriev I.V."/>
            <person name="Spatafora J.W."/>
            <person name="Berbee M.L."/>
        </authorList>
    </citation>
    <scope>NUCLEOTIDE SEQUENCE [LARGE SCALE GENOMIC DNA]</scope>
    <source>
        <strain evidence="1 2">NRRL 28638</strain>
    </source>
</reference>
<dbReference type="EMBL" id="KQ964978">
    <property type="protein sequence ID" value="KXN65111.1"/>
    <property type="molecule type" value="Genomic_DNA"/>
</dbReference>
<accession>A0A137NQU8</accession>
<name>A0A137NQU8_CONC2</name>
<proteinExistence type="predicted"/>
<dbReference type="Gene3D" id="2.40.10.10">
    <property type="entry name" value="Trypsin-like serine proteases"/>
    <property type="match status" value="1"/>
</dbReference>
<gene>
    <name evidence="1" type="ORF">CONCODRAFT_13416</name>
</gene>
<dbReference type="InterPro" id="IPR009003">
    <property type="entry name" value="Peptidase_S1_PA"/>
</dbReference>
<protein>
    <submittedName>
        <fullName evidence="1">Uncharacterized protein</fullName>
    </submittedName>
</protein>
<dbReference type="SUPFAM" id="SSF50494">
    <property type="entry name" value="Trypsin-like serine proteases"/>
    <property type="match status" value="1"/>
</dbReference>
<feature type="non-terminal residue" evidence="1">
    <location>
        <position position="1"/>
    </location>
</feature>
<dbReference type="AlphaFoldDB" id="A0A137NQU8"/>
<sequence length="99" mass="11354">DNSKWTAKINRHELVKTHAEKRNKTYKVTKRIIHDNYNATSTANGITIWKINAPKVKRIKVKIDNGKYENYPEILLSAIFWGTISSGGPASKKLFEIKL</sequence>
<dbReference type="OrthoDB" id="6380398at2759"/>
<evidence type="ECO:0000313" key="1">
    <source>
        <dbReference type="EMBL" id="KXN65111.1"/>
    </source>
</evidence>